<dbReference type="OrthoDB" id="3700244at2"/>
<feature type="region of interest" description="Disordered" evidence="1">
    <location>
        <begin position="27"/>
        <end position="63"/>
    </location>
</feature>
<keyword evidence="3" id="KW-1185">Reference proteome</keyword>
<evidence type="ECO:0000313" key="2">
    <source>
        <dbReference type="EMBL" id="TKI64556.1"/>
    </source>
</evidence>
<protein>
    <submittedName>
        <fullName evidence="2">Uncharacterized protein</fullName>
    </submittedName>
</protein>
<dbReference type="EMBL" id="SZPY01000001">
    <property type="protein sequence ID" value="TKI64556.1"/>
    <property type="molecule type" value="Genomic_DNA"/>
</dbReference>
<reference evidence="2 3" key="1">
    <citation type="submission" date="2019-04" db="EMBL/GenBank/DDBJ databases">
        <authorList>
            <person name="Dong K."/>
        </authorList>
    </citation>
    <scope>NUCLEOTIDE SEQUENCE [LARGE SCALE GENOMIC DNA]</scope>
    <source>
        <strain evidence="3">dk3543</strain>
    </source>
</reference>
<accession>A0A4U2YSP8</accession>
<name>A0A4U2YSP8_9ACTN</name>
<evidence type="ECO:0000256" key="1">
    <source>
        <dbReference type="SAM" id="MobiDB-lite"/>
    </source>
</evidence>
<dbReference type="AlphaFoldDB" id="A0A4U2YSP8"/>
<proteinExistence type="predicted"/>
<organism evidence="2 3">
    <name type="scientific">Nocardioides jishulii</name>
    <dbReference type="NCBI Taxonomy" id="2575440"/>
    <lineage>
        <taxon>Bacteria</taxon>
        <taxon>Bacillati</taxon>
        <taxon>Actinomycetota</taxon>
        <taxon>Actinomycetes</taxon>
        <taxon>Propionibacteriales</taxon>
        <taxon>Nocardioidaceae</taxon>
        <taxon>Nocardioides</taxon>
    </lineage>
</organism>
<feature type="compositionally biased region" description="Basic and acidic residues" evidence="1">
    <location>
        <begin position="32"/>
        <end position="47"/>
    </location>
</feature>
<dbReference type="Proteomes" id="UP000307808">
    <property type="component" value="Unassembled WGS sequence"/>
</dbReference>
<dbReference type="RefSeq" id="WP_137065014.1">
    <property type="nucleotide sequence ID" value="NZ_CP040748.1"/>
</dbReference>
<sequence length="63" mass="7069">MSEKDSSAVEPDWKKRRRLAEIFGDVLPATTSDERDPDSRAATKESASEAWLKRQVPPHHGGH</sequence>
<gene>
    <name evidence="2" type="ORF">FC770_05390</name>
</gene>
<evidence type="ECO:0000313" key="3">
    <source>
        <dbReference type="Proteomes" id="UP000307808"/>
    </source>
</evidence>
<comment type="caution">
    <text evidence="2">The sequence shown here is derived from an EMBL/GenBank/DDBJ whole genome shotgun (WGS) entry which is preliminary data.</text>
</comment>